<gene>
    <name evidence="2" type="ORF">GGD40_005572</name>
</gene>
<accession>A0A7Z0B8V4</accession>
<evidence type="ECO:0000313" key="2">
    <source>
        <dbReference type="EMBL" id="NYH26001.1"/>
    </source>
</evidence>
<dbReference type="Proteomes" id="UP000540929">
    <property type="component" value="Unassembled WGS sequence"/>
</dbReference>
<reference evidence="2 3" key="1">
    <citation type="submission" date="2020-07" db="EMBL/GenBank/DDBJ databases">
        <title>Exploring microbial biodiversity for novel pathways involved in the catabolism of aromatic compounds derived from lignin.</title>
        <authorList>
            <person name="Elkins J."/>
        </authorList>
    </citation>
    <scope>NUCLEOTIDE SEQUENCE [LARGE SCALE GENOMIC DNA]</scope>
    <source>
        <strain evidence="2 3">H2C3C</strain>
    </source>
</reference>
<protein>
    <submittedName>
        <fullName evidence="2">Uncharacterized protein</fullName>
    </submittedName>
</protein>
<evidence type="ECO:0000256" key="1">
    <source>
        <dbReference type="SAM" id="MobiDB-lite"/>
    </source>
</evidence>
<evidence type="ECO:0000313" key="3">
    <source>
        <dbReference type="Proteomes" id="UP000540929"/>
    </source>
</evidence>
<comment type="caution">
    <text evidence="2">The sequence shown here is derived from an EMBL/GenBank/DDBJ whole genome shotgun (WGS) entry which is preliminary data.</text>
</comment>
<sequence length="334" mass="37710">MDCICNCVGNNGVSCVDAIRPIRNRMRKFEYASVLNQISAYLQVDAGGNDNLAPRLPWVAERLALWTLRDKPHLYGRVPMQLADLIRCMNEAWNAMDTAIEWTRQGNPIGLFVRSVLLAQAPHQTAVGFGAFARQINLLNRLDPASRLSRALEASVGMATNDYLQLAVFFWLRDEGRTHEVFERSYWQVLTNAFGPSNLHSFLKTIFKSRESVCNEMGQESQNGPDRRAARKMACYQHCLQPKPRQSGHAQWQDKIGRGLSRGCSPGRESRCKYRPCRIATRGTRSERPAPRQNHRKEAVPYGSSGLQVHRLLRWAGEKTPSVGSESFGQLACH</sequence>
<dbReference type="EMBL" id="JACCAS010000002">
    <property type="protein sequence ID" value="NYH26001.1"/>
    <property type="molecule type" value="Genomic_DNA"/>
</dbReference>
<name>A0A7Z0B8V4_9BURK</name>
<organism evidence="2 3">
    <name type="scientific">Paraburkholderia bryophila</name>
    <dbReference type="NCBI Taxonomy" id="420952"/>
    <lineage>
        <taxon>Bacteria</taxon>
        <taxon>Pseudomonadati</taxon>
        <taxon>Pseudomonadota</taxon>
        <taxon>Betaproteobacteria</taxon>
        <taxon>Burkholderiales</taxon>
        <taxon>Burkholderiaceae</taxon>
        <taxon>Paraburkholderia</taxon>
    </lineage>
</organism>
<proteinExistence type="predicted"/>
<feature type="region of interest" description="Disordered" evidence="1">
    <location>
        <begin position="283"/>
        <end position="303"/>
    </location>
</feature>
<dbReference type="AlphaFoldDB" id="A0A7Z0B8V4"/>
<keyword evidence="3" id="KW-1185">Reference proteome</keyword>